<dbReference type="PANTHER" id="PTHR12992">
    <property type="entry name" value="NUDIX HYDROLASE"/>
    <property type="match status" value="1"/>
</dbReference>
<keyword evidence="3" id="KW-0479">Metal-binding</keyword>
<evidence type="ECO:0000256" key="6">
    <source>
        <dbReference type="ARBA" id="ARBA00023211"/>
    </source>
</evidence>
<evidence type="ECO:0000313" key="9">
    <source>
        <dbReference type="Proteomes" id="UP000320160"/>
    </source>
</evidence>
<comment type="cofactor">
    <cofactor evidence="2">
        <name>Mg(2+)</name>
        <dbReference type="ChEBI" id="CHEBI:18420"/>
    </cofactor>
</comment>
<feature type="domain" description="Nudix hydrolase" evidence="7">
    <location>
        <begin position="30"/>
        <end position="160"/>
    </location>
</feature>
<evidence type="ECO:0000259" key="7">
    <source>
        <dbReference type="PROSITE" id="PS51462"/>
    </source>
</evidence>
<protein>
    <submittedName>
        <fullName evidence="8">CoA pyrophosphatase</fullName>
    </submittedName>
</protein>
<dbReference type="InterPro" id="IPR015797">
    <property type="entry name" value="NUDIX_hydrolase-like_dom_sf"/>
</dbReference>
<dbReference type="Gene3D" id="3.90.79.10">
    <property type="entry name" value="Nucleoside Triphosphate Pyrophosphohydrolase"/>
    <property type="match status" value="1"/>
</dbReference>
<dbReference type="PROSITE" id="PS51462">
    <property type="entry name" value="NUDIX"/>
    <property type="match status" value="1"/>
</dbReference>
<keyword evidence="9" id="KW-1185">Reference proteome</keyword>
<dbReference type="Proteomes" id="UP000320160">
    <property type="component" value="Unassembled WGS sequence"/>
</dbReference>
<evidence type="ECO:0000256" key="5">
    <source>
        <dbReference type="ARBA" id="ARBA00022842"/>
    </source>
</evidence>
<evidence type="ECO:0000256" key="4">
    <source>
        <dbReference type="ARBA" id="ARBA00022801"/>
    </source>
</evidence>
<dbReference type="AlphaFoldDB" id="A0A553WJ67"/>
<evidence type="ECO:0000313" key="8">
    <source>
        <dbReference type="EMBL" id="TSB04745.1"/>
    </source>
</evidence>
<evidence type="ECO:0000256" key="1">
    <source>
        <dbReference type="ARBA" id="ARBA00001936"/>
    </source>
</evidence>
<evidence type="ECO:0000256" key="2">
    <source>
        <dbReference type="ARBA" id="ARBA00001946"/>
    </source>
</evidence>
<proteinExistence type="predicted"/>
<dbReference type="EMBL" id="VKKU01000001">
    <property type="protein sequence ID" value="TSB04745.1"/>
    <property type="molecule type" value="Genomic_DNA"/>
</dbReference>
<sequence length="190" mass="20990">MTWIERISAALTADWSVVVEDERDFGVKEHRAAAVLIPITNRPQPGVILTQRPDWLRSHAGQVAFPGGKIDDGDSGAISAALREAHEELSIDPSDVTILGVADTYFSGSGYRIEPVVGVIPPDLNLIPNPDEVEDWFEVPLSFLLDPASAVKKTAEWNGRQRTYYDMQWGQRRIWGVTAGIIANLARRLS</sequence>
<dbReference type="PANTHER" id="PTHR12992:SF11">
    <property type="entry name" value="MITOCHONDRIAL COENZYME A DIPHOSPHATASE NUDT8"/>
    <property type="match status" value="1"/>
</dbReference>
<keyword evidence="5" id="KW-0460">Magnesium</keyword>
<dbReference type="NCBIfam" id="NF007980">
    <property type="entry name" value="PRK10707.1"/>
    <property type="match status" value="1"/>
</dbReference>
<dbReference type="InterPro" id="IPR045121">
    <property type="entry name" value="CoAse"/>
</dbReference>
<name>A0A553WJ67_9SPHN</name>
<keyword evidence="4" id="KW-0378">Hydrolase</keyword>
<dbReference type="RefSeq" id="WP_143775663.1">
    <property type="nucleotide sequence ID" value="NZ_VKKU01000001.1"/>
</dbReference>
<organism evidence="8 9">
    <name type="scientific">Sphingorhabdus contaminans</name>
    <dbReference type="NCBI Taxonomy" id="1343899"/>
    <lineage>
        <taxon>Bacteria</taxon>
        <taxon>Pseudomonadati</taxon>
        <taxon>Pseudomonadota</taxon>
        <taxon>Alphaproteobacteria</taxon>
        <taxon>Sphingomonadales</taxon>
        <taxon>Sphingomonadaceae</taxon>
        <taxon>Sphingorhabdus</taxon>
    </lineage>
</organism>
<comment type="caution">
    <text evidence="8">The sequence shown here is derived from an EMBL/GenBank/DDBJ whole genome shotgun (WGS) entry which is preliminary data.</text>
</comment>
<accession>A0A553WJ67</accession>
<dbReference type="Pfam" id="PF00293">
    <property type="entry name" value="NUDIX"/>
    <property type="match status" value="1"/>
</dbReference>
<dbReference type="GO" id="GO:0046872">
    <property type="term" value="F:metal ion binding"/>
    <property type="evidence" value="ECO:0007669"/>
    <property type="project" value="UniProtKB-KW"/>
</dbReference>
<dbReference type="CDD" id="cd03426">
    <property type="entry name" value="NUDIX_CoAse_Nudt7"/>
    <property type="match status" value="1"/>
</dbReference>
<dbReference type="InterPro" id="IPR000086">
    <property type="entry name" value="NUDIX_hydrolase_dom"/>
</dbReference>
<dbReference type="OrthoDB" id="9802805at2"/>
<evidence type="ECO:0000256" key="3">
    <source>
        <dbReference type="ARBA" id="ARBA00022723"/>
    </source>
</evidence>
<gene>
    <name evidence="8" type="ORF">FOM92_04865</name>
</gene>
<reference evidence="8 9" key="1">
    <citation type="submission" date="2019-07" db="EMBL/GenBank/DDBJ databases">
        <authorList>
            <person name="Park M."/>
        </authorList>
    </citation>
    <scope>NUCLEOTIDE SEQUENCE [LARGE SCALE GENOMIC DNA]</scope>
    <source>
        <strain evidence="8 9">KCTC32445</strain>
    </source>
</reference>
<dbReference type="SUPFAM" id="SSF55811">
    <property type="entry name" value="Nudix"/>
    <property type="match status" value="1"/>
</dbReference>
<dbReference type="GO" id="GO:0010945">
    <property type="term" value="F:coenzyme A diphosphatase activity"/>
    <property type="evidence" value="ECO:0007669"/>
    <property type="project" value="InterPro"/>
</dbReference>
<comment type="cofactor">
    <cofactor evidence="1">
        <name>Mn(2+)</name>
        <dbReference type="ChEBI" id="CHEBI:29035"/>
    </cofactor>
</comment>
<keyword evidence="6" id="KW-0464">Manganese</keyword>